<keyword evidence="1" id="KW-1133">Transmembrane helix</keyword>
<sequence length="148" mass="15412">MPIGRAGDLRCSALLITPMLIYAAGQASFWYLAALPVAVLLLGMLLRMPGLFVTGCTVASLAALLGYLIATSGHGGQAVFLWLGYIFSAPGMLVGIVVAAWLLKRRARTAGAWRVAGTGLLGAGAGFMLPQMIVCNTQLYCGVLSPLL</sequence>
<evidence type="ECO:0000256" key="1">
    <source>
        <dbReference type="SAM" id="Phobius"/>
    </source>
</evidence>
<feature type="transmembrane region" description="Helical" evidence="1">
    <location>
        <begin position="50"/>
        <end position="70"/>
    </location>
</feature>
<organism evidence="3 5">
    <name type="scientific">Pseudomonas brassicae</name>
    <dbReference type="NCBI Taxonomy" id="2708063"/>
    <lineage>
        <taxon>Bacteria</taxon>
        <taxon>Pseudomonadati</taxon>
        <taxon>Pseudomonadota</taxon>
        <taxon>Gammaproteobacteria</taxon>
        <taxon>Pseudomonadales</taxon>
        <taxon>Pseudomonadaceae</taxon>
        <taxon>Pseudomonas</taxon>
    </lineage>
</organism>
<keyword evidence="1" id="KW-0472">Membrane</keyword>
<comment type="caution">
    <text evidence="3">The sequence shown here is derived from an EMBL/GenBank/DDBJ whole genome shotgun (WGS) entry which is preliminary data.</text>
</comment>
<dbReference type="Proteomes" id="UP000482634">
    <property type="component" value="Unassembled WGS sequence"/>
</dbReference>
<reference evidence="4 5" key="1">
    <citation type="submission" date="2020-02" db="EMBL/GenBank/DDBJ databases">
        <title>Broccoli isolated Pseudomonas sp.</title>
        <authorList>
            <person name="Fujikawa T."/>
            <person name="Sawada H."/>
        </authorList>
    </citation>
    <scope>NUCLEOTIDE SEQUENCE [LARGE SCALE GENOMIC DNA]</scope>
    <source>
        <strain evidence="3 5">MAFF212427</strain>
        <strain evidence="2 4">MAFF212428</strain>
    </source>
</reference>
<name>A0A6B3NTD2_9PSED</name>
<proteinExistence type="predicted"/>
<dbReference type="EMBL" id="JAAHBU010000011">
    <property type="protein sequence ID" value="NER62787.1"/>
    <property type="molecule type" value="Genomic_DNA"/>
</dbReference>
<keyword evidence="1" id="KW-0812">Transmembrane</keyword>
<dbReference type="Proteomes" id="UP000480410">
    <property type="component" value="Unassembled WGS sequence"/>
</dbReference>
<protein>
    <submittedName>
        <fullName evidence="3">Uncharacterized protein</fullName>
    </submittedName>
</protein>
<dbReference type="AlphaFoldDB" id="A0A6B3NTD2"/>
<feature type="transmembrane region" description="Helical" evidence="1">
    <location>
        <begin position="82"/>
        <end position="103"/>
    </location>
</feature>
<feature type="transmembrane region" description="Helical" evidence="1">
    <location>
        <begin position="20"/>
        <end position="43"/>
    </location>
</feature>
<evidence type="ECO:0000313" key="3">
    <source>
        <dbReference type="EMBL" id="NER62787.1"/>
    </source>
</evidence>
<dbReference type="EMBL" id="JAAHBV010000343">
    <property type="protein sequence ID" value="NER61080.1"/>
    <property type="molecule type" value="Genomic_DNA"/>
</dbReference>
<keyword evidence="5" id="KW-1185">Reference proteome</keyword>
<evidence type="ECO:0000313" key="2">
    <source>
        <dbReference type="EMBL" id="NER61080.1"/>
    </source>
</evidence>
<accession>A0A6M0D4M2</accession>
<feature type="transmembrane region" description="Helical" evidence="1">
    <location>
        <begin position="115"/>
        <end position="134"/>
    </location>
</feature>
<evidence type="ECO:0000313" key="5">
    <source>
        <dbReference type="Proteomes" id="UP000482634"/>
    </source>
</evidence>
<gene>
    <name evidence="2" type="ORF">G3435_16070</name>
    <name evidence="3" type="ORF">G3436_01300</name>
</gene>
<evidence type="ECO:0000313" key="4">
    <source>
        <dbReference type="Proteomes" id="UP000480410"/>
    </source>
</evidence>
<accession>A0A6B3NTD2</accession>